<dbReference type="PANTHER" id="PTHR42752:SF1">
    <property type="entry name" value="IMIDAZOLONEPROPIONASE-RELATED"/>
    <property type="match status" value="1"/>
</dbReference>
<proteinExistence type="predicted"/>
<dbReference type="Gene3D" id="2.30.40.10">
    <property type="entry name" value="Urease, subunit C, domain 1"/>
    <property type="match status" value="1"/>
</dbReference>
<dbReference type="SUPFAM" id="SSF51556">
    <property type="entry name" value="Metallo-dependent hydrolases"/>
    <property type="match status" value="1"/>
</dbReference>
<dbReference type="Gene3D" id="3.20.20.140">
    <property type="entry name" value="Metal-dependent hydrolases"/>
    <property type="match status" value="1"/>
</dbReference>
<keyword evidence="6" id="KW-0862">Zinc</keyword>
<evidence type="ECO:0000256" key="7">
    <source>
        <dbReference type="ARBA" id="ARBA00023004"/>
    </source>
</evidence>
<evidence type="ECO:0000256" key="3">
    <source>
        <dbReference type="ARBA" id="ARBA00022723"/>
    </source>
</evidence>
<organism evidence="9">
    <name type="scientific">uncultured Poseidoniia archaeon</name>
    <dbReference type="NCBI Taxonomy" id="1697135"/>
    <lineage>
        <taxon>Archaea</taxon>
        <taxon>Methanobacteriati</taxon>
        <taxon>Thermoplasmatota</taxon>
        <taxon>Candidatus Poseidoniia</taxon>
        <taxon>environmental samples</taxon>
    </lineage>
</organism>
<evidence type="ECO:0000256" key="1">
    <source>
        <dbReference type="ARBA" id="ARBA00005023"/>
    </source>
</evidence>
<comment type="pathway">
    <text evidence="1">Amino-acid degradation.</text>
</comment>
<dbReference type="InterPro" id="IPR011059">
    <property type="entry name" value="Metal-dep_hydrolase_composite"/>
</dbReference>
<dbReference type="EMBL" id="KP211879">
    <property type="protein sequence ID" value="ANV80209.1"/>
    <property type="molecule type" value="Genomic_DNA"/>
</dbReference>
<dbReference type="GO" id="GO:0046872">
    <property type="term" value="F:metal ion binding"/>
    <property type="evidence" value="ECO:0007669"/>
    <property type="project" value="UniProtKB-KW"/>
</dbReference>
<keyword evidence="3" id="KW-0479">Metal-binding</keyword>
<dbReference type="NCBIfam" id="TIGR01224">
    <property type="entry name" value="hutI"/>
    <property type="match status" value="1"/>
</dbReference>
<reference evidence="9" key="1">
    <citation type="submission" date="2014-11" db="EMBL/GenBank/DDBJ databases">
        <authorList>
            <person name="Zhu J."/>
            <person name="Qi W."/>
            <person name="Song R."/>
        </authorList>
    </citation>
    <scope>NUCLEOTIDE SEQUENCE</scope>
</reference>
<accession>A0A1B1TD52</accession>
<evidence type="ECO:0000256" key="8">
    <source>
        <dbReference type="NCBIfam" id="TIGR01224"/>
    </source>
</evidence>
<dbReference type="GO" id="GO:0005737">
    <property type="term" value="C:cytoplasm"/>
    <property type="evidence" value="ECO:0007669"/>
    <property type="project" value="UniProtKB-UniRule"/>
</dbReference>
<reference evidence="9" key="2">
    <citation type="journal article" date="2015" name="ISME J.">
        <title>A new class of marine Euryarchaeota group II from the Mediterranean deep chlorophyll maximum.</title>
        <authorList>
            <person name="Martin-Cuadrado A.B."/>
            <person name="Garcia-Heredia I."/>
            <person name="Molto A.G."/>
            <person name="Lopez-Ubeda R."/>
            <person name="Kimes N."/>
            <person name="Lopez-Garcia P."/>
            <person name="Moreira D."/>
            <person name="Rodriguez-Valera F."/>
        </authorList>
    </citation>
    <scope>NUCLEOTIDE SEQUENCE</scope>
</reference>
<dbReference type="GO" id="GO:0050480">
    <property type="term" value="F:imidazolonepropionase activity"/>
    <property type="evidence" value="ECO:0007669"/>
    <property type="project" value="UniProtKB-UniRule"/>
</dbReference>
<dbReference type="GO" id="GO:0019556">
    <property type="term" value="P:L-histidine catabolic process to glutamate and formamide"/>
    <property type="evidence" value="ECO:0007669"/>
    <property type="project" value="UniProtKB-UniRule"/>
</dbReference>
<dbReference type="InterPro" id="IPR005920">
    <property type="entry name" value="HutI"/>
</dbReference>
<evidence type="ECO:0000256" key="5">
    <source>
        <dbReference type="ARBA" id="ARBA00022808"/>
    </source>
</evidence>
<evidence type="ECO:0000256" key="6">
    <source>
        <dbReference type="ARBA" id="ARBA00022833"/>
    </source>
</evidence>
<dbReference type="SUPFAM" id="SSF51338">
    <property type="entry name" value="Composite domain of metallo-dependent hydrolases"/>
    <property type="match status" value="1"/>
</dbReference>
<name>A0A1B1TD52_9ARCH</name>
<dbReference type="InterPro" id="IPR032466">
    <property type="entry name" value="Metal_Hydrolase"/>
</dbReference>
<dbReference type="EC" id="3.5.2.7" evidence="2 8"/>
<evidence type="ECO:0000256" key="2">
    <source>
        <dbReference type="ARBA" id="ARBA00012864"/>
    </source>
</evidence>
<sequence>MDLLLYNIGEMATLSHGDVSKPLSGMEMSDRENLILEGGNSILISEGNIIKIRPQQELLEEFAPDMEDGKSNKVELLDVKGKAIIPGLVDCHTHLLWSGDRSNEIRLRQNGLSYQDISEQGGGISKTVEATRNASRKELESIGRSNLSQSSNYGTTTIEAKSGYGLSVESEIKILQATNSLGGNNQNILPTWLGAHDFPDDKKVSEYMDELIHEQLPLVAEKGLAKWIDVFCEPGWFNLEQTETLVKSAKKFGLRSRLHVDEFVDSGGLSLAAELKSCSADHVGFSNDDSRDKANKSGTMQVFLPGTPYVLGKDLGDGIVDCIENNWNFSLATDFNPNCQSLSLPFVSSLATHRIGIDPLAALVACTRNPASTLNSEMEKCVGSLYEGGAADFNILNSKHVDYWCQTPGVSPIFKTYFSGSIVKS</sequence>
<evidence type="ECO:0000256" key="4">
    <source>
        <dbReference type="ARBA" id="ARBA00022801"/>
    </source>
</evidence>
<keyword evidence="5" id="KW-0369">Histidine metabolism</keyword>
<keyword evidence="7" id="KW-0408">Iron</keyword>
<evidence type="ECO:0000313" key="9">
    <source>
        <dbReference type="EMBL" id="ANV80209.1"/>
    </source>
</evidence>
<dbReference type="PANTHER" id="PTHR42752">
    <property type="entry name" value="IMIDAZOLONEPROPIONASE"/>
    <property type="match status" value="1"/>
</dbReference>
<keyword evidence="4" id="KW-0378">Hydrolase</keyword>
<protein>
    <recommendedName>
        <fullName evidence="2 8">Imidazolonepropionase</fullName>
        <ecNumber evidence="2 8">3.5.2.7</ecNumber>
    </recommendedName>
</protein>
<dbReference type="AlphaFoldDB" id="A0A1B1TD52"/>